<dbReference type="EC" id="2.7.13.3" evidence="3"/>
<feature type="transmembrane region" description="Helical" evidence="20">
    <location>
        <begin position="274"/>
        <end position="294"/>
    </location>
</feature>
<feature type="transmembrane region" description="Helical" evidence="20">
    <location>
        <begin position="140"/>
        <end position="160"/>
    </location>
</feature>
<dbReference type="InterPro" id="IPR004358">
    <property type="entry name" value="Sig_transdc_His_kin-like_C"/>
</dbReference>
<dbReference type="SMART" id="SM00387">
    <property type="entry name" value="HATPase_c"/>
    <property type="match status" value="1"/>
</dbReference>
<dbReference type="InterPro" id="IPR003661">
    <property type="entry name" value="HisK_dim/P_dom"/>
</dbReference>
<dbReference type="InterPro" id="IPR011006">
    <property type="entry name" value="CheY-like_superfamily"/>
</dbReference>
<dbReference type="CDD" id="cd17546">
    <property type="entry name" value="REC_hyHK_CKI1_RcsC-like"/>
    <property type="match status" value="1"/>
</dbReference>
<keyword evidence="8" id="KW-0547">Nucleotide-binding</keyword>
<dbReference type="AlphaFoldDB" id="A0A5M6DC95"/>
<dbReference type="GO" id="GO:0005524">
    <property type="term" value="F:ATP binding"/>
    <property type="evidence" value="ECO:0007669"/>
    <property type="project" value="UniProtKB-KW"/>
</dbReference>
<evidence type="ECO:0000256" key="19">
    <source>
        <dbReference type="SAM" id="MobiDB-lite"/>
    </source>
</evidence>
<evidence type="ECO:0000256" key="20">
    <source>
        <dbReference type="SAM" id="Phobius"/>
    </source>
</evidence>
<dbReference type="PRINTS" id="PR00344">
    <property type="entry name" value="BCTRLSENSOR"/>
</dbReference>
<organism evidence="24 25">
    <name type="scientific">Roseiconus nitratireducens</name>
    <dbReference type="NCBI Taxonomy" id="2605748"/>
    <lineage>
        <taxon>Bacteria</taxon>
        <taxon>Pseudomonadati</taxon>
        <taxon>Planctomycetota</taxon>
        <taxon>Planctomycetia</taxon>
        <taxon>Pirellulales</taxon>
        <taxon>Pirellulaceae</taxon>
        <taxon>Roseiconus</taxon>
    </lineage>
</organism>
<feature type="coiled-coil region" evidence="18">
    <location>
        <begin position="296"/>
        <end position="323"/>
    </location>
</feature>
<evidence type="ECO:0000256" key="10">
    <source>
        <dbReference type="ARBA" id="ARBA00022840"/>
    </source>
</evidence>
<protein>
    <recommendedName>
        <fullName evidence="15">Sensory/regulatory protein RpfC</fullName>
        <ecNumber evidence="3">2.7.13.3</ecNumber>
    </recommendedName>
</protein>
<evidence type="ECO:0000256" key="11">
    <source>
        <dbReference type="ARBA" id="ARBA00022989"/>
    </source>
</evidence>
<dbReference type="CDD" id="cd00156">
    <property type="entry name" value="REC"/>
    <property type="match status" value="1"/>
</dbReference>
<evidence type="ECO:0000256" key="4">
    <source>
        <dbReference type="ARBA" id="ARBA00022475"/>
    </source>
</evidence>
<keyword evidence="11 20" id="KW-1133">Transmembrane helix</keyword>
<reference evidence="24 25" key="1">
    <citation type="submission" date="2019-08" db="EMBL/GenBank/DDBJ databases">
        <authorList>
            <person name="Dhanesh K."/>
            <person name="Kumar G."/>
            <person name="Sasikala C."/>
            <person name="Venkata Ramana C."/>
        </authorList>
    </citation>
    <scope>NUCLEOTIDE SEQUENCE [LARGE SCALE GENOMIC DNA]</scope>
    <source>
        <strain evidence="24 25">JC645</strain>
    </source>
</reference>
<dbReference type="Gene3D" id="3.30.565.10">
    <property type="entry name" value="Histidine kinase-like ATPase, C-terminal domain"/>
    <property type="match status" value="1"/>
</dbReference>
<dbReference type="InterPro" id="IPR003594">
    <property type="entry name" value="HATPase_dom"/>
</dbReference>
<evidence type="ECO:0000313" key="25">
    <source>
        <dbReference type="Proteomes" id="UP000324479"/>
    </source>
</evidence>
<evidence type="ECO:0000256" key="15">
    <source>
        <dbReference type="ARBA" id="ARBA00068150"/>
    </source>
</evidence>
<evidence type="ECO:0000256" key="3">
    <source>
        <dbReference type="ARBA" id="ARBA00012438"/>
    </source>
</evidence>
<sequence>MKVGPSPISGVFAVDVLHDPNLVQRFRFASKSASVAVVAVALLVLLGWAVNAETLKTVFPGMVAMNPGGTALGFLLAGVALWLMQEASGKRHMATGLGLAAGVTALAAVRLVGYAYGWDEGPDRWLFRQSLEAYEIPNRMAPNTAACFLLSGAALLMLNVRIGRLFRPSESLALLASLISLLAIVGYSYRAMSLTGIESFIPMAFNTAVAFAVLNIGILCARPAEGLMAIVSSGGSGGLMVRRLLPAAVLIPALIGMLRWYARQHALFDEGMGLSLFVLANIIVFSLLIWWMGFSLNRSDAELQQAKRDAEAANKAKSEFLANMSHEIRTPMNGIIGMTDLALDTELTPEQREYLGMVKSSADHLLAVINDILDFSKIEAGKLEMESIAFSLRACLDDILAALGMRAQAKGLELIEDVSVDVPDTLVGDPGRLRQVIFNLVGNAIKFTEQGEIVLHAESLHQDDQTVELQFSVSDTGIGIPHDKRERLFVAFSQVDASTTRKYGGTGLGLAISTQLVQMMNGRIWVEAEPGRGSTFYFTAQFGLSDAEVPRKLSPPSSNLQGIRVLVVDDNQTNRHVLTRMLSHWGMAVKAAESGREALAMLDSAHQSGQPYRLVLLDNMMPTMDGFELAKHIRRHPELVDATLMMISSAARREDAIRCKKIGVSHYLSKPIRRVELMESLNEALGIAAAENQPPEGPQTTETCSKPLRLLLAEDNPVNQKLAIRLLEKRGHSVKVVGNGREAIAAVAEETFDAVLMDVQMPEMDGIDATIALRQRERQTGGHVPVIAMTAHAMEGDRQRCLDAGMDDYVSKPLHPSDLFDTIEKNASAQPTSEAAHTTEASASLCSDGAERVNQEPCNQEPCDQQASDEEPSVQQPVVTFDRAAALEFMGGDEALFADVVQAFCEEYPILLSQIRDGLQQGDDKLLRRAAHTLKSNARTLGASQIFETSQRLEAFAAEADMKAAASLVPELEASLPILERSLLDACNQ</sequence>
<dbReference type="SUPFAM" id="SSF47384">
    <property type="entry name" value="Homodimeric domain of signal transducing histidine kinase"/>
    <property type="match status" value="1"/>
</dbReference>
<keyword evidence="9" id="KW-0418">Kinase</keyword>
<dbReference type="PROSITE" id="PS50894">
    <property type="entry name" value="HPT"/>
    <property type="match status" value="1"/>
</dbReference>
<dbReference type="Pfam" id="PF00072">
    <property type="entry name" value="Response_reg"/>
    <property type="match status" value="2"/>
</dbReference>
<dbReference type="PANTHER" id="PTHR45339">
    <property type="entry name" value="HYBRID SIGNAL TRANSDUCTION HISTIDINE KINASE J"/>
    <property type="match status" value="1"/>
</dbReference>
<evidence type="ECO:0000256" key="13">
    <source>
        <dbReference type="ARBA" id="ARBA00023136"/>
    </source>
</evidence>
<dbReference type="CDD" id="cd00082">
    <property type="entry name" value="HisKA"/>
    <property type="match status" value="1"/>
</dbReference>
<dbReference type="PANTHER" id="PTHR45339:SF1">
    <property type="entry name" value="HYBRID SIGNAL TRANSDUCTION HISTIDINE KINASE J"/>
    <property type="match status" value="1"/>
</dbReference>
<evidence type="ECO:0000256" key="18">
    <source>
        <dbReference type="SAM" id="Coils"/>
    </source>
</evidence>
<dbReference type="InterPro" id="IPR036097">
    <property type="entry name" value="HisK_dim/P_sf"/>
</dbReference>
<keyword evidence="6" id="KW-0808">Transferase</keyword>
<dbReference type="GO" id="GO:0005886">
    <property type="term" value="C:plasma membrane"/>
    <property type="evidence" value="ECO:0007669"/>
    <property type="project" value="UniProtKB-SubCell"/>
</dbReference>
<keyword evidence="12" id="KW-0902">Two-component regulatory system</keyword>
<dbReference type="Proteomes" id="UP000324479">
    <property type="component" value="Unassembled WGS sequence"/>
</dbReference>
<keyword evidence="13 20" id="KW-0472">Membrane</keyword>
<dbReference type="Pfam" id="PF01627">
    <property type="entry name" value="Hpt"/>
    <property type="match status" value="1"/>
</dbReference>
<dbReference type="SMART" id="SM00448">
    <property type="entry name" value="REC"/>
    <property type="match status" value="2"/>
</dbReference>
<feature type="region of interest" description="Disordered" evidence="19">
    <location>
        <begin position="852"/>
        <end position="875"/>
    </location>
</feature>
<accession>A0A5M6DC95</accession>
<keyword evidence="25" id="KW-1185">Reference proteome</keyword>
<evidence type="ECO:0000256" key="12">
    <source>
        <dbReference type="ARBA" id="ARBA00023012"/>
    </source>
</evidence>
<name>A0A5M6DC95_9BACT</name>
<evidence type="ECO:0000259" key="23">
    <source>
        <dbReference type="PROSITE" id="PS50894"/>
    </source>
</evidence>
<feature type="domain" description="Histidine kinase" evidence="21">
    <location>
        <begin position="323"/>
        <end position="544"/>
    </location>
</feature>
<dbReference type="Gene3D" id="1.20.120.160">
    <property type="entry name" value="HPT domain"/>
    <property type="match status" value="1"/>
</dbReference>
<feature type="domain" description="Response regulatory" evidence="22">
    <location>
        <begin position="709"/>
        <end position="827"/>
    </location>
</feature>
<feature type="domain" description="HPt" evidence="23">
    <location>
        <begin position="893"/>
        <end position="989"/>
    </location>
</feature>
<keyword evidence="7 20" id="KW-0812">Transmembrane</keyword>
<dbReference type="Gene3D" id="3.40.50.2300">
    <property type="match status" value="2"/>
</dbReference>
<dbReference type="Pfam" id="PF00512">
    <property type="entry name" value="HisKA"/>
    <property type="match status" value="1"/>
</dbReference>
<dbReference type="SMART" id="SM00073">
    <property type="entry name" value="HPT"/>
    <property type="match status" value="1"/>
</dbReference>
<feature type="modified residue" description="4-aspartylphosphate" evidence="17">
    <location>
        <position position="618"/>
    </location>
</feature>
<dbReference type="Gene3D" id="1.10.287.130">
    <property type="match status" value="1"/>
</dbReference>
<comment type="subcellular location">
    <subcellularLocation>
        <location evidence="2">Cell membrane</location>
        <topology evidence="2">Multi-pass membrane protein</topology>
    </subcellularLocation>
</comment>
<dbReference type="PROSITE" id="PS50110">
    <property type="entry name" value="RESPONSE_REGULATORY"/>
    <property type="match status" value="2"/>
</dbReference>
<feature type="transmembrane region" description="Helical" evidence="20">
    <location>
        <begin position="201"/>
        <end position="224"/>
    </location>
</feature>
<evidence type="ECO:0000256" key="7">
    <source>
        <dbReference type="ARBA" id="ARBA00022692"/>
    </source>
</evidence>
<evidence type="ECO:0000256" key="16">
    <source>
        <dbReference type="PROSITE-ProRule" id="PRU00110"/>
    </source>
</evidence>
<feature type="modified residue" description="Phosphohistidine" evidence="16">
    <location>
        <position position="932"/>
    </location>
</feature>
<evidence type="ECO:0000256" key="5">
    <source>
        <dbReference type="ARBA" id="ARBA00022553"/>
    </source>
</evidence>
<dbReference type="InterPro" id="IPR008207">
    <property type="entry name" value="Sig_transdc_His_kin_Hpt_dom"/>
</dbReference>
<feature type="transmembrane region" description="Helical" evidence="20">
    <location>
        <begin position="33"/>
        <end position="50"/>
    </location>
</feature>
<dbReference type="SMART" id="SM00388">
    <property type="entry name" value="HisKA"/>
    <property type="match status" value="1"/>
</dbReference>
<feature type="transmembrane region" description="Helical" evidence="20">
    <location>
        <begin position="96"/>
        <end position="116"/>
    </location>
</feature>
<evidence type="ECO:0000313" key="24">
    <source>
        <dbReference type="EMBL" id="KAA5542775.1"/>
    </source>
</evidence>
<comment type="subunit">
    <text evidence="14">At low DSF concentrations, interacts with RpfF.</text>
</comment>
<dbReference type="InterPro" id="IPR036890">
    <property type="entry name" value="HATPase_C_sf"/>
</dbReference>
<evidence type="ECO:0000256" key="1">
    <source>
        <dbReference type="ARBA" id="ARBA00000085"/>
    </source>
</evidence>
<feature type="compositionally biased region" description="Polar residues" evidence="19">
    <location>
        <begin position="856"/>
        <end position="866"/>
    </location>
</feature>
<dbReference type="Pfam" id="PF02518">
    <property type="entry name" value="HATPase_c"/>
    <property type="match status" value="1"/>
</dbReference>
<keyword evidence="5 17" id="KW-0597">Phosphoprotein</keyword>
<evidence type="ECO:0000256" key="17">
    <source>
        <dbReference type="PROSITE-ProRule" id="PRU00169"/>
    </source>
</evidence>
<dbReference type="GO" id="GO:0000155">
    <property type="term" value="F:phosphorelay sensor kinase activity"/>
    <property type="evidence" value="ECO:0007669"/>
    <property type="project" value="InterPro"/>
</dbReference>
<dbReference type="EMBL" id="VWOX01000007">
    <property type="protein sequence ID" value="KAA5542775.1"/>
    <property type="molecule type" value="Genomic_DNA"/>
</dbReference>
<evidence type="ECO:0000256" key="9">
    <source>
        <dbReference type="ARBA" id="ARBA00022777"/>
    </source>
</evidence>
<dbReference type="SUPFAM" id="SSF47226">
    <property type="entry name" value="Histidine-containing phosphotransfer domain, HPT domain"/>
    <property type="match status" value="1"/>
</dbReference>
<dbReference type="InterPro" id="IPR005467">
    <property type="entry name" value="His_kinase_dom"/>
</dbReference>
<dbReference type="PROSITE" id="PS50109">
    <property type="entry name" value="HIS_KIN"/>
    <property type="match status" value="1"/>
</dbReference>
<feature type="transmembrane region" description="Helical" evidence="20">
    <location>
        <begin position="62"/>
        <end position="84"/>
    </location>
</feature>
<dbReference type="CDD" id="cd00088">
    <property type="entry name" value="HPT"/>
    <property type="match status" value="1"/>
</dbReference>
<dbReference type="InterPro" id="IPR036641">
    <property type="entry name" value="HPT_dom_sf"/>
</dbReference>
<dbReference type="FunFam" id="3.30.565.10:FF:000010">
    <property type="entry name" value="Sensor histidine kinase RcsC"/>
    <property type="match status" value="1"/>
</dbReference>
<proteinExistence type="predicted"/>
<dbReference type="FunFam" id="1.10.287.130:FF:000002">
    <property type="entry name" value="Two-component osmosensing histidine kinase"/>
    <property type="match status" value="1"/>
</dbReference>
<evidence type="ECO:0000256" key="6">
    <source>
        <dbReference type="ARBA" id="ARBA00022679"/>
    </source>
</evidence>
<dbReference type="InterPro" id="IPR001789">
    <property type="entry name" value="Sig_transdc_resp-reg_receiver"/>
</dbReference>
<keyword evidence="18" id="KW-0175">Coiled coil</keyword>
<gene>
    <name evidence="24" type="ORF">FYK55_14760</name>
</gene>
<dbReference type="SUPFAM" id="SSF52172">
    <property type="entry name" value="CheY-like"/>
    <property type="match status" value="2"/>
</dbReference>
<comment type="caution">
    <text evidence="24">The sequence shown here is derived from an EMBL/GenBank/DDBJ whole genome shotgun (WGS) entry which is preliminary data.</text>
</comment>
<keyword evidence="10" id="KW-0067">ATP-binding</keyword>
<dbReference type="CDD" id="cd16922">
    <property type="entry name" value="HATPase_EvgS-ArcB-TorS-like"/>
    <property type="match status" value="1"/>
</dbReference>
<feature type="modified residue" description="4-aspartylphosphate" evidence="17">
    <location>
        <position position="758"/>
    </location>
</feature>
<comment type="catalytic activity">
    <reaction evidence="1">
        <text>ATP + protein L-histidine = ADP + protein N-phospho-L-histidine.</text>
        <dbReference type="EC" id="2.7.13.3"/>
    </reaction>
</comment>
<dbReference type="SUPFAM" id="SSF55874">
    <property type="entry name" value="ATPase domain of HSP90 chaperone/DNA topoisomerase II/histidine kinase"/>
    <property type="match status" value="1"/>
</dbReference>
<feature type="domain" description="Response regulatory" evidence="22">
    <location>
        <begin position="564"/>
        <end position="685"/>
    </location>
</feature>
<evidence type="ECO:0000256" key="8">
    <source>
        <dbReference type="ARBA" id="ARBA00022741"/>
    </source>
</evidence>
<evidence type="ECO:0000256" key="14">
    <source>
        <dbReference type="ARBA" id="ARBA00064003"/>
    </source>
</evidence>
<evidence type="ECO:0000256" key="2">
    <source>
        <dbReference type="ARBA" id="ARBA00004651"/>
    </source>
</evidence>
<feature type="transmembrane region" description="Helical" evidence="20">
    <location>
        <begin position="172"/>
        <end position="189"/>
    </location>
</feature>
<keyword evidence="4" id="KW-1003">Cell membrane</keyword>
<evidence type="ECO:0000259" key="22">
    <source>
        <dbReference type="PROSITE" id="PS50110"/>
    </source>
</evidence>
<evidence type="ECO:0000259" key="21">
    <source>
        <dbReference type="PROSITE" id="PS50109"/>
    </source>
</evidence>